<evidence type="ECO:0000313" key="9">
    <source>
        <dbReference type="EMBL" id="TKC91497.1"/>
    </source>
</evidence>
<name>A0A4U1ID69_9BURK</name>
<protein>
    <submittedName>
        <fullName evidence="9">Flagellar transcriptional activator FlhD</fullName>
    </submittedName>
</protein>
<keyword evidence="2" id="KW-1005">Bacterial flagellum biogenesis</keyword>
<dbReference type="RefSeq" id="WP_136892535.1">
    <property type="nucleotide sequence ID" value="NZ_SWJE01000002.1"/>
</dbReference>
<reference evidence="9 10" key="1">
    <citation type="submission" date="2019-04" db="EMBL/GenBank/DDBJ databases">
        <title>Trinickia sp. 7GSK02, isolated from subtropical forest soil.</title>
        <authorList>
            <person name="Gao Z.-H."/>
            <person name="Qiu L.-H."/>
        </authorList>
    </citation>
    <scope>NUCLEOTIDE SEQUENCE [LARGE SCALE GENOMIC DNA]</scope>
    <source>
        <strain evidence="9 10">7GSK02</strain>
    </source>
</reference>
<evidence type="ECO:0000256" key="7">
    <source>
        <dbReference type="ARBA" id="ARBA00023163"/>
    </source>
</evidence>
<evidence type="ECO:0000256" key="1">
    <source>
        <dbReference type="ARBA" id="ARBA00022490"/>
    </source>
</evidence>
<keyword evidence="5" id="KW-1015">Disulfide bond</keyword>
<evidence type="ECO:0000313" key="10">
    <source>
        <dbReference type="Proteomes" id="UP000305539"/>
    </source>
</evidence>
<proteinExistence type="predicted"/>
<evidence type="ECO:0000256" key="3">
    <source>
        <dbReference type="ARBA" id="ARBA00023015"/>
    </source>
</evidence>
<dbReference type="AlphaFoldDB" id="A0A4U1ID69"/>
<evidence type="ECO:0000256" key="2">
    <source>
        <dbReference type="ARBA" id="ARBA00022795"/>
    </source>
</evidence>
<comment type="caution">
    <text evidence="9">The sequence shown here is derived from an EMBL/GenBank/DDBJ whole genome shotgun (WGS) entry which is preliminary data.</text>
</comment>
<gene>
    <name evidence="9" type="ORF">FAZ69_03295</name>
</gene>
<comment type="function">
    <text evidence="8">Functions in complex with FlhC as a master transcriptional regulator that regulates transcription of several flagellar and non-flagellar operons by binding to their promoter region. Activates expression of class 2 flagellar genes, including fliA, which is a flagellum-specific sigma factor that turns on the class 3 genes. Also regulates genes whose products function in a variety of physiological pathways.</text>
</comment>
<dbReference type="Pfam" id="PF05247">
    <property type="entry name" value="FlhD"/>
    <property type="match status" value="1"/>
</dbReference>
<dbReference type="InterPro" id="IPR036194">
    <property type="entry name" value="FlhD_sf"/>
</dbReference>
<evidence type="ECO:0000256" key="4">
    <source>
        <dbReference type="ARBA" id="ARBA00023125"/>
    </source>
</evidence>
<sequence length="102" mass="10672">MNFSDTLDSIREINFLYLSMAQRLLLEDRAAGIECLGLSGEAADVVAALTLAQITRLAASSQMLCVFAQRSAAILAMLARDERGGPLREAVEAAGAAASVAS</sequence>
<dbReference type="InterPro" id="IPR023559">
    <property type="entry name" value="Flagellar_FlhD"/>
</dbReference>
<dbReference type="Proteomes" id="UP000305539">
    <property type="component" value="Unassembled WGS sequence"/>
</dbReference>
<dbReference type="SUPFAM" id="SSF63592">
    <property type="entry name" value="Flagellar transcriptional activator FlhD"/>
    <property type="match status" value="1"/>
</dbReference>
<keyword evidence="7" id="KW-0804">Transcription</keyword>
<accession>A0A4U1ID69</accession>
<dbReference type="OrthoDB" id="5298036at2"/>
<keyword evidence="9" id="KW-0969">Cilium</keyword>
<evidence type="ECO:0000256" key="8">
    <source>
        <dbReference type="ARBA" id="ARBA00025431"/>
    </source>
</evidence>
<keyword evidence="9" id="KW-0966">Cell projection</keyword>
<evidence type="ECO:0000256" key="6">
    <source>
        <dbReference type="ARBA" id="ARBA00023159"/>
    </source>
</evidence>
<keyword evidence="10" id="KW-1185">Reference proteome</keyword>
<keyword evidence="6" id="KW-0010">Activator</keyword>
<keyword evidence="3" id="KW-0805">Transcription regulation</keyword>
<dbReference type="EMBL" id="SWJE01000002">
    <property type="protein sequence ID" value="TKC91497.1"/>
    <property type="molecule type" value="Genomic_DNA"/>
</dbReference>
<keyword evidence="1" id="KW-0963">Cytoplasm</keyword>
<evidence type="ECO:0000256" key="5">
    <source>
        <dbReference type="ARBA" id="ARBA00023157"/>
    </source>
</evidence>
<keyword evidence="9" id="KW-0282">Flagellum</keyword>
<dbReference type="GO" id="GO:0045893">
    <property type="term" value="P:positive regulation of DNA-templated transcription"/>
    <property type="evidence" value="ECO:0007669"/>
    <property type="project" value="InterPro"/>
</dbReference>
<dbReference type="GO" id="GO:0003677">
    <property type="term" value="F:DNA binding"/>
    <property type="evidence" value="ECO:0007669"/>
    <property type="project" value="UniProtKB-KW"/>
</dbReference>
<organism evidence="9 10">
    <name type="scientific">Trinickia terrae</name>
    <dbReference type="NCBI Taxonomy" id="2571161"/>
    <lineage>
        <taxon>Bacteria</taxon>
        <taxon>Pseudomonadati</taxon>
        <taxon>Pseudomonadota</taxon>
        <taxon>Betaproteobacteria</taxon>
        <taxon>Burkholderiales</taxon>
        <taxon>Burkholderiaceae</taxon>
        <taxon>Trinickia</taxon>
    </lineage>
</organism>
<dbReference type="GO" id="GO:0044780">
    <property type="term" value="P:bacterial-type flagellum assembly"/>
    <property type="evidence" value="ECO:0007669"/>
    <property type="project" value="InterPro"/>
</dbReference>
<keyword evidence="4" id="KW-0238">DNA-binding</keyword>
<dbReference type="Gene3D" id="1.10.4000.10">
    <property type="entry name" value="Flagellar transcriptional activator FlhD"/>
    <property type="match status" value="1"/>
</dbReference>